<accession>A0ACC1IR38</accession>
<proteinExistence type="predicted"/>
<sequence>MVYCDNWETFEKAAASIYASAPDVARYTIKYRNCDAALVLKVTDNATCVQLRTEKLEDIKKIAHLHRILAQTTSNRSAAIKELAPVFPEPLKEKTKPAASAGTEQQSAAAQGKHKVRGKKRI</sequence>
<organism evidence="1 2">
    <name type="scientific">Kickxella alabastrina</name>
    <dbReference type="NCBI Taxonomy" id="61397"/>
    <lineage>
        <taxon>Eukaryota</taxon>
        <taxon>Fungi</taxon>
        <taxon>Fungi incertae sedis</taxon>
        <taxon>Zoopagomycota</taxon>
        <taxon>Kickxellomycotina</taxon>
        <taxon>Kickxellomycetes</taxon>
        <taxon>Kickxellales</taxon>
        <taxon>Kickxellaceae</taxon>
        <taxon>Kickxella</taxon>
    </lineage>
</organism>
<comment type="caution">
    <text evidence="1">The sequence shown here is derived from an EMBL/GenBank/DDBJ whole genome shotgun (WGS) entry which is preliminary data.</text>
</comment>
<evidence type="ECO:0000313" key="2">
    <source>
        <dbReference type="Proteomes" id="UP001150581"/>
    </source>
</evidence>
<dbReference type="Proteomes" id="UP001150581">
    <property type="component" value="Unassembled WGS sequence"/>
</dbReference>
<evidence type="ECO:0000313" key="1">
    <source>
        <dbReference type="EMBL" id="KAJ1899314.1"/>
    </source>
</evidence>
<reference evidence="1" key="1">
    <citation type="submission" date="2022-07" db="EMBL/GenBank/DDBJ databases">
        <title>Phylogenomic reconstructions and comparative analyses of Kickxellomycotina fungi.</title>
        <authorList>
            <person name="Reynolds N.K."/>
            <person name="Stajich J.E."/>
            <person name="Barry K."/>
            <person name="Grigoriev I.V."/>
            <person name="Crous P."/>
            <person name="Smith M.E."/>
        </authorList>
    </citation>
    <scope>NUCLEOTIDE SEQUENCE</scope>
    <source>
        <strain evidence="1">Benny 63K</strain>
    </source>
</reference>
<name>A0ACC1IR38_9FUNG</name>
<dbReference type="EMBL" id="JANBPG010000163">
    <property type="protein sequence ID" value="KAJ1899314.1"/>
    <property type="molecule type" value="Genomic_DNA"/>
</dbReference>
<protein>
    <submittedName>
        <fullName evidence="1">Uncharacterized protein</fullName>
    </submittedName>
</protein>
<gene>
    <name evidence="1" type="ORF">LPJ66_002186</name>
</gene>
<keyword evidence="2" id="KW-1185">Reference proteome</keyword>